<feature type="region of interest" description="Disordered" evidence="1">
    <location>
        <begin position="232"/>
        <end position="287"/>
    </location>
</feature>
<protein>
    <submittedName>
        <fullName evidence="2">Uncharacterized protein</fullName>
    </submittedName>
</protein>
<feature type="compositionally biased region" description="Acidic residues" evidence="1">
    <location>
        <begin position="239"/>
        <end position="265"/>
    </location>
</feature>
<evidence type="ECO:0000313" key="3">
    <source>
        <dbReference type="Proteomes" id="UP000225277"/>
    </source>
</evidence>
<dbReference type="GeneID" id="35600396"/>
<feature type="compositionally biased region" description="Polar residues" evidence="1">
    <location>
        <begin position="1"/>
        <end position="22"/>
    </location>
</feature>
<dbReference type="Proteomes" id="UP000225277">
    <property type="component" value="Unassembled WGS sequence"/>
</dbReference>
<feature type="compositionally biased region" description="Acidic residues" evidence="1">
    <location>
        <begin position="273"/>
        <end position="287"/>
    </location>
</feature>
<gene>
    <name evidence="2" type="ORF">RCC_05230</name>
</gene>
<feature type="region of interest" description="Disordered" evidence="1">
    <location>
        <begin position="1"/>
        <end position="38"/>
    </location>
</feature>
<evidence type="ECO:0000313" key="2">
    <source>
        <dbReference type="EMBL" id="CZT19382.1"/>
    </source>
</evidence>
<dbReference type="AlphaFoldDB" id="A0A2D3UQX0"/>
<reference evidence="2 3" key="1">
    <citation type="submission" date="2016-03" db="EMBL/GenBank/DDBJ databases">
        <authorList>
            <person name="Ploux O."/>
        </authorList>
    </citation>
    <scope>NUCLEOTIDE SEQUENCE [LARGE SCALE GENOMIC DNA]</scope>
    <source>
        <strain evidence="2 3">URUG2</strain>
    </source>
</reference>
<accession>A0A2D3UQX0</accession>
<dbReference type="RefSeq" id="XP_023626272.1">
    <property type="nucleotide sequence ID" value="XM_023770504.1"/>
</dbReference>
<organism evidence="2 3">
    <name type="scientific">Ramularia collo-cygni</name>
    <dbReference type="NCBI Taxonomy" id="112498"/>
    <lineage>
        <taxon>Eukaryota</taxon>
        <taxon>Fungi</taxon>
        <taxon>Dikarya</taxon>
        <taxon>Ascomycota</taxon>
        <taxon>Pezizomycotina</taxon>
        <taxon>Dothideomycetes</taxon>
        <taxon>Dothideomycetidae</taxon>
        <taxon>Mycosphaerellales</taxon>
        <taxon>Mycosphaerellaceae</taxon>
        <taxon>Ramularia</taxon>
    </lineage>
</organism>
<dbReference type="EMBL" id="FJUY01000007">
    <property type="protein sequence ID" value="CZT19382.1"/>
    <property type="molecule type" value="Genomic_DNA"/>
</dbReference>
<sequence>MSSPTFAESSTGAVNAQSSSDAHQPLPDSPLSAGMADQHDTLPALPEVKKPKVVAAKVFAIPELLENILLLESEDDAPQFASDQLFPLQRVNKLFMSVIGRSTLLQQRMFLRAYPAGSSKKRFLSPVKWMMFFLRDFGHRIFITGRGETLEFGVTCRKVMESLPYTGPSDWLRPDASWRGMVIYNNKGAVLRDVTVNSEGHFGDNDIDWADFNENSRLGDLADWLIETSDCPNHRSDYDEYESEEEDEEGDEENGEDNNEESNEESNEKSDGKDDENDEEDGNNEEE</sequence>
<keyword evidence="3" id="KW-1185">Reference proteome</keyword>
<evidence type="ECO:0000256" key="1">
    <source>
        <dbReference type="SAM" id="MobiDB-lite"/>
    </source>
</evidence>
<name>A0A2D3UQX0_9PEZI</name>
<proteinExistence type="predicted"/>